<dbReference type="InParanoid" id="A0A6J2YLH5"/>
<gene>
    <name evidence="2" type="primary">LOC115889078</name>
</gene>
<protein>
    <submittedName>
        <fullName evidence="2">Uncharacterized protein LOC115889078</fullName>
    </submittedName>
</protein>
<dbReference type="KEGG" id="soy:115889078"/>
<dbReference type="GeneID" id="115889078"/>
<proteinExistence type="predicted"/>
<reference evidence="2" key="1">
    <citation type="submission" date="2025-08" db="UniProtKB">
        <authorList>
            <consortium name="RefSeq"/>
        </authorList>
    </citation>
    <scope>IDENTIFICATION</scope>
    <source>
        <tissue evidence="2">Gonads</tissue>
    </source>
</reference>
<keyword evidence="1" id="KW-1185">Reference proteome</keyword>
<dbReference type="OrthoDB" id="8051783at2759"/>
<organism evidence="1 2">
    <name type="scientific">Sitophilus oryzae</name>
    <name type="common">Rice weevil</name>
    <name type="synonym">Curculio oryzae</name>
    <dbReference type="NCBI Taxonomy" id="7048"/>
    <lineage>
        <taxon>Eukaryota</taxon>
        <taxon>Metazoa</taxon>
        <taxon>Ecdysozoa</taxon>
        <taxon>Arthropoda</taxon>
        <taxon>Hexapoda</taxon>
        <taxon>Insecta</taxon>
        <taxon>Pterygota</taxon>
        <taxon>Neoptera</taxon>
        <taxon>Endopterygota</taxon>
        <taxon>Coleoptera</taxon>
        <taxon>Polyphaga</taxon>
        <taxon>Cucujiformia</taxon>
        <taxon>Curculionidae</taxon>
        <taxon>Dryophthorinae</taxon>
        <taxon>Sitophilus</taxon>
    </lineage>
</organism>
<evidence type="ECO:0000313" key="1">
    <source>
        <dbReference type="Proteomes" id="UP000504635"/>
    </source>
</evidence>
<name>A0A6J2YLH5_SITOR</name>
<dbReference type="RefSeq" id="XP_030764853.1">
    <property type="nucleotide sequence ID" value="XM_030908993.1"/>
</dbReference>
<accession>A0A6J2YLH5</accession>
<sequence length="157" mass="17976">MENKKAYLSERCVIVEDAKVKVSKDDVALMVKAKYTEDLVRTAERASEQVCSWMDEVGLEIAPHKTEAGCSLYKIKLADSPRCLYGDSDADTVEHTLLECNRWTAERRVLYEKLRVLKIKISDLVPVMIRSPENCNSVHTFMETLIHAKEKEARRSN</sequence>
<dbReference type="Proteomes" id="UP000504635">
    <property type="component" value="Unplaced"/>
</dbReference>
<dbReference type="AlphaFoldDB" id="A0A6J2YLH5"/>
<evidence type="ECO:0000313" key="2">
    <source>
        <dbReference type="RefSeq" id="XP_030764853.1"/>
    </source>
</evidence>